<keyword evidence="2" id="KW-1185">Reference proteome</keyword>
<dbReference type="OrthoDB" id="10618815at2759"/>
<dbReference type="GeneID" id="25734915"/>
<name>A0A0D2N038_9CHLO</name>
<dbReference type="AlphaFoldDB" id="A0A0D2N038"/>
<accession>A0A0D2N038</accession>
<organism evidence="1 2">
    <name type="scientific">Monoraphidium neglectum</name>
    <dbReference type="NCBI Taxonomy" id="145388"/>
    <lineage>
        <taxon>Eukaryota</taxon>
        <taxon>Viridiplantae</taxon>
        <taxon>Chlorophyta</taxon>
        <taxon>core chlorophytes</taxon>
        <taxon>Chlorophyceae</taxon>
        <taxon>CS clade</taxon>
        <taxon>Sphaeropleales</taxon>
        <taxon>Selenastraceae</taxon>
        <taxon>Monoraphidium</taxon>
    </lineage>
</organism>
<dbReference type="Proteomes" id="UP000054498">
    <property type="component" value="Unassembled WGS sequence"/>
</dbReference>
<dbReference type="KEGG" id="mng:MNEG_2037"/>
<evidence type="ECO:0000313" key="1">
    <source>
        <dbReference type="EMBL" id="KIZ05922.1"/>
    </source>
</evidence>
<dbReference type="RefSeq" id="XP_013904941.1">
    <property type="nucleotide sequence ID" value="XM_014049487.1"/>
</dbReference>
<evidence type="ECO:0008006" key="3">
    <source>
        <dbReference type="Google" id="ProtNLM"/>
    </source>
</evidence>
<gene>
    <name evidence="1" type="ORF">MNEG_2037</name>
</gene>
<evidence type="ECO:0000313" key="2">
    <source>
        <dbReference type="Proteomes" id="UP000054498"/>
    </source>
</evidence>
<protein>
    <recommendedName>
        <fullName evidence="3">HVA22-like protein</fullName>
    </recommendedName>
</protein>
<proteinExistence type="predicted"/>
<reference evidence="1 2" key="1">
    <citation type="journal article" date="2013" name="BMC Genomics">
        <title>Reconstruction of the lipid metabolism for the microalga Monoraphidium neglectum from its genome sequence reveals characteristics suitable for biofuel production.</title>
        <authorList>
            <person name="Bogen C."/>
            <person name="Al-Dilaimi A."/>
            <person name="Albersmeier A."/>
            <person name="Wichmann J."/>
            <person name="Grundmann M."/>
            <person name="Rupp O."/>
            <person name="Lauersen K.J."/>
            <person name="Blifernez-Klassen O."/>
            <person name="Kalinowski J."/>
            <person name="Goesmann A."/>
            <person name="Mussgnug J.H."/>
            <person name="Kruse O."/>
        </authorList>
    </citation>
    <scope>NUCLEOTIDE SEQUENCE [LARGE SCALE GENOMIC DNA]</scope>
    <source>
        <strain evidence="1 2">SAG 48.87</strain>
    </source>
</reference>
<dbReference type="EMBL" id="KK100439">
    <property type="protein sequence ID" value="KIZ05922.1"/>
    <property type="molecule type" value="Genomic_DNA"/>
</dbReference>
<sequence>MADVLKVAQLLLVQPSDTAVLAFRVACLAAGTAAPAWIAYKAAQAEASPKAKDRALRLAMAAALVELGEKALGAPVGLPRWRYWPSAKLALLLWLLLDGGKGADHVYAFVSRAMAPYEAEVDSVVDTAGPLLQHAAAR</sequence>